<dbReference type="InterPro" id="IPR008250">
    <property type="entry name" value="ATPase_P-typ_transduc_dom_A_sf"/>
</dbReference>
<comment type="subcellular location">
    <subcellularLocation>
        <location evidence="1">Cell membrane</location>
        <topology evidence="1">Multi-pass membrane protein</topology>
    </subcellularLocation>
</comment>
<dbReference type="InterPro" id="IPR036163">
    <property type="entry name" value="HMA_dom_sf"/>
</dbReference>
<dbReference type="PROSITE" id="PS01229">
    <property type="entry name" value="COF_2"/>
    <property type="match status" value="1"/>
</dbReference>
<evidence type="ECO:0000256" key="11">
    <source>
        <dbReference type="ARBA" id="ARBA00022967"/>
    </source>
</evidence>
<dbReference type="InterPro" id="IPR027256">
    <property type="entry name" value="P-typ_ATPase_IB"/>
</dbReference>
<dbReference type="Gene3D" id="3.30.70.100">
    <property type="match status" value="1"/>
</dbReference>
<dbReference type="PRINTS" id="PR00943">
    <property type="entry name" value="CUATPASE"/>
</dbReference>
<evidence type="ECO:0000256" key="1">
    <source>
        <dbReference type="ARBA" id="ARBA00004651"/>
    </source>
</evidence>
<dbReference type="Proteomes" id="UP000029922">
    <property type="component" value="Unassembled WGS sequence"/>
</dbReference>
<evidence type="ECO:0000256" key="3">
    <source>
        <dbReference type="ARBA" id="ARBA00022448"/>
    </source>
</evidence>
<evidence type="ECO:0000313" key="20">
    <source>
        <dbReference type="Proteomes" id="UP000255139"/>
    </source>
</evidence>
<dbReference type="InterPro" id="IPR023299">
    <property type="entry name" value="ATPase_P-typ_cyto_dom_N"/>
</dbReference>
<evidence type="ECO:0000256" key="13">
    <source>
        <dbReference type="ARBA" id="ARBA00023065"/>
    </source>
</evidence>
<comment type="similarity">
    <text evidence="2 15">Belongs to the cation transport ATPase (P-type) (TC 3.A.3) family. Type IB subfamily.</text>
</comment>
<evidence type="ECO:0000313" key="19">
    <source>
        <dbReference type="Proteomes" id="UP000029922"/>
    </source>
</evidence>
<feature type="transmembrane region" description="Helical" evidence="15">
    <location>
        <begin position="810"/>
        <end position="843"/>
    </location>
</feature>
<keyword evidence="5" id="KW-0597">Phosphoprotein</keyword>
<feature type="transmembrane region" description="Helical" evidence="15">
    <location>
        <begin position="274"/>
        <end position="292"/>
    </location>
</feature>
<dbReference type="Proteomes" id="UP000255139">
    <property type="component" value="Unassembled WGS sequence"/>
</dbReference>
<dbReference type="GO" id="GO:0016887">
    <property type="term" value="F:ATP hydrolysis activity"/>
    <property type="evidence" value="ECO:0007669"/>
    <property type="project" value="InterPro"/>
</dbReference>
<evidence type="ECO:0000256" key="10">
    <source>
        <dbReference type="ARBA" id="ARBA00022842"/>
    </source>
</evidence>
<evidence type="ECO:0000313" key="18">
    <source>
        <dbReference type="EMBL" id="TLE00316.1"/>
    </source>
</evidence>
<name>A0A099TYR1_9HELI</name>
<dbReference type="InterPro" id="IPR023298">
    <property type="entry name" value="ATPase_P-typ_TM_dom_sf"/>
</dbReference>
<dbReference type="InterPro" id="IPR006121">
    <property type="entry name" value="HMA_dom"/>
</dbReference>
<feature type="domain" description="HMA" evidence="16">
    <location>
        <begin position="94"/>
        <end position="160"/>
    </location>
</feature>
<evidence type="ECO:0000256" key="12">
    <source>
        <dbReference type="ARBA" id="ARBA00022989"/>
    </source>
</evidence>
<evidence type="ECO:0000256" key="14">
    <source>
        <dbReference type="ARBA" id="ARBA00023136"/>
    </source>
</evidence>
<evidence type="ECO:0000256" key="15">
    <source>
        <dbReference type="RuleBase" id="RU362081"/>
    </source>
</evidence>
<keyword evidence="10" id="KW-0460">Magnesium</keyword>
<sequence length="848" mass="94785">MQTNSTTSCCYHCKQEYPINSLKLSIIDNEEYLFCCSGCELAFSLLKENNLESFYQKLGNNSLQTKFMQGKHQNIDYNASNFQAHYVKQRGKYSEVNLIIDGIVCAACVWLNEKILQRTNGIHEVSINYTNYKAKILFNPNEISLQDIINIIQRIGYKPIVYDSTKKESLLSIDSTMYIKIIIAIFCTMNIMWVNVGQYSGYFLGIDSISVSIMNLASFILATPTLFYCASGFYGRAYKGLKNGVIGMDMLVVTGTSLVYFYSIFAWLTQSGHTYFESVCMIILFVLGAKFLELLSRKKVSDDLDKLSNILPIEARLDNGEIIPVHSVKKHDRLLVLPGEMLCCDGILISDNAICDYRNITGESQEVYKKQDQSLMAGCIALHKPLIYEAQKEFSDSSISKLARLLEESEFSTPKIATTAFKIAGYFSRVVLSIALLGFLYYLFVDESGFEQALLIAISVIVIACPCALALATPIASMVGLNVGFKNHCIFTKARFLESLGQSDMVVFDKTGTLTEGKMEVVLVDKFNSLDSMATDSSFLDDLELSLIPGRGLHAIFGDMEILAGSEQLLLESKVIDNQHINNDKSYGIDINAINIIHDVNIPRYDQNIVRNVMKQNPHPIANAVLEFLDLSLESKKLNINNQKDMKLRENSTRFYIAYKSRESKLYKLAYIFYLQDSIKGDADKLIQILNSLNKKSIILSGDRHSSVSYIASKLNIESFYANQTPHEKAQIIKDLIEQGKKVVMVGDGLNDSLALKYAQVGIVMGSGSEIAIANSDVIILDSKLSTLTKAFVISQKTLLRIKQNLIISLIYNVIAIPFALCGYVIPLFAAIFMSVSSITVVLNSLRQ</sequence>
<dbReference type="GO" id="GO:0005886">
    <property type="term" value="C:plasma membrane"/>
    <property type="evidence" value="ECO:0007669"/>
    <property type="project" value="UniProtKB-SubCell"/>
</dbReference>
<evidence type="ECO:0000256" key="5">
    <source>
        <dbReference type="ARBA" id="ARBA00022553"/>
    </source>
</evidence>
<dbReference type="PROSITE" id="PS50846">
    <property type="entry name" value="HMA_2"/>
    <property type="match status" value="1"/>
</dbReference>
<dbReference type="InterPro" id="IPR036412">
    <property type="entry name" value="HAD-like_sf"/>
</dbReference>
<dbReference type="InterPro" id="IPR001757">
    <property type="entry name" value="P_typ_ATPase"/>
</dbReference>
<evidence type="ECO:0000256" key="7">
    <source>
        <dbReference type="ARBA" id="ARBA00022723"/>
    </source>
</evidence>
<dbReference type="InterPro" id="IPR044492">
    <property type="entry name" value="P_typ_ATPase_HD_dom"/>
</dbReference>
<evidence type="ECO:0000313" key="17">
    <source>
        <dbReference type="EMBL" id="STQ85813.1"/>
    </source>
</evidence>
<feature type="transmembrane region" description="Helical" evidence="15">
    <location>
        <begin position="456"/>
        <end position="485"/>
    </location>
</feature>
<keyword evidence="9 15" id="KW-0067">ATP-binding</keyword>
<keyword evidence="4 15" id="KW-1003">Cell membrane</keyword>
<dbReference type="Pfam" id="PF00403">
    <property type="entry name" value="HMA"/>
    <property type="match status" value="1"/>
</dbReference>
<gene>
    <name evidence="17" type="primary">copA</name>
    <name evidence="18" type="ORF">LS73_004830</name>
    <name evidence="17" type="ORF">NCTC12714_00601</name>
</gene>
<feature type="transmembrane region" description="Helical" evidence="15">
    <location>
        <begin position="177"/>
        <end position="196"/>
    </location>
</feature>
<reference evidence="17 20" key="2">
    <citation type="submission" date="2018-06" db="EMBL/GenBank/DDBJ databases">
        <authorList>
            <consortium name="Pathogen Informatics"/>
            <person name="Doyle S."/>
        </authorList>
    </citation>
    <scope>NUCLEOTIDE SEQUENCE [LARGE SCALE GENOMIC DNA]</scope>
    <source>
        <strain evidence="17 20">NCTC12714</strain>
    </source>
</reference>
<dbReference type="Pfam" id="PF12156">
    <property type="entry name" value="ATPase-cat_bd"/>
    <property type="match status" value="1"/>
</dbReference>
<dbReference type="SFLD" id="SFLDG00002">
    <property type="entry name" value="C1.7:_P-type_atpase_like"/>
    <property type="match status" value="1"/>
</dbReference>
<evidence type="ECO:0000256" key="6">
    <source>
        <dbReference type="ARBA" id="ARBA00022692"/>
    </source>
</evidence>
<evidence type="ECO:0000256" key="8">
    <source>
        <dbReference type="ARBA" id="ARBA00022741"/>
    </source>
</evidence>
<dbReference type="EMBL" id="UGJE01000002">
    <property type="protein sequence ID" value="STQ85813.1"/>
    <property type="molecule type" value="Genomic_DNA"/>
</dbReference>
<dbReference type="InterPro" id="IPR023214">
    <property type="entry name" value="HAD_sf"/>
</dbReference>
<feature type="transmembrane region" description="Helical" evidence="15">
    <location>
        <begin position="423"/>
        <end position="444"/>
    </location>
</feature>
<dbReference type="PANTHER" id="PTHR43520:SF5">
    <property type="entry name" value="CATION-TRANSPORTING P-TYPE ATPASE-RELATED"/>
    <property type="match status" value="1"/>
</dbReference>
<dbReference type="Gene3D" id="3.40.1110.10">
    <property type="entry name" value="Calcium-transporting ATPase, cytoplasmic domain N"/>
    <property type="match status" value="1"/>
</dbReference>
<protein>
    <submittedName>
        <fullName evidence="17">Cation-transporting P-type ATPase</fullName>
        <ecNumber evidence="17">3.6.3.-</ecNumber>
    </submittedName>
    <submittedName>
        <fullName evidence="18">Heavy metal translocating P-type ATPase</fullName>
    </submittedName>
</protein>
<dbReference type="Pfam" id="PF00702">
    <property type="entry name" value="Hydrolase"/>
    <property type="match status" value="1"/>
</dbReference>
<evidence type="ECO:0000256" key="4">
    <source>
        <dbReference type="ARBA" id="ARBA00022475"/>
    </source>
</evidence>
<dbReference type="EC" id="3.6.3.-" evidence="17"/>
<dbReference type="InterPro" id="IPR018303">
    <property type="entry name" value="ATPase_P-typ_P_site"/>
</dbReference>
<dbReference type="GO" id="GO:0005507">
    <property type="term" value="F:copper ion binding"/>
    <property type="evidence" value="ECO:0007669"/>
    <property type="project" value="TreeGrafter"/>
</dbReference>
<organism evidence="17 20">
    <name type="scientific">Helicobacter muridarum</name>
    <dbReference type="NCBI Taxonomy" id="216"/>
    <lineage>
        <taxon>Bacteria</taxon>
        <taxon>Pseudomonadati</taxon>
        <taxon>Campylobacterota</taxon>
        <taxon>Epsilonproteobacteria</taxon>
        <taxon>Campylobacterales</taxon>
        <taxon>Helicobacteraceae</taxon>
        <taxon>Helicobacter</taxon>
    </lineage>
</organism>
<dbReference type="NCBIfam" id="TIGR01494">
    <property type="entry name" value="ATPase_P-type"/>
    <property type="match status" value="2"/>
</dbReference>
<dbReference type="InterPro" id="IPR059000">
    <property type="entry name" value="ATPase_P-type_domA"/>
</dbReference>
<dbReference type="SUPFAM" id="SSF56784">
    <property type="entry name" value="HAD-like"/>
    <property type="match status" value="1"/>
</dbReference>
<reference evidence="18 19" key="1">
    <citation type="journal article" date="2014" name="Genome Announc.">
        <title>Draft genome sequences of eight enterohepatic helicobacter species isolated from both laboratory and wild rodents.</title>
        <authorList>
            <person name="Sheh A."/>
            <person name="Shen Z."/>
            <person name="Fox J.G."/>
        </authorList>
    </citation>
    <scope>NUCLEOTIDE SEQUENCE [LARGE SCALE GENOMIC DNA]</scope>
    <source>
        <strain evidence="18 19">ST1</strain>
    </source>
</reference>
<dbReference type="STRING" id="216.LS73_03370"/>
<dbReference type="NCBIfam" id="TIGR01525">
    <property type="entry name" value="ATPase-IB_hvy"/>
    <property type="match status" value="1"/>
</dbReference>
<keyword evidence="6 15" id="KW-0812">Transmembrane</keyword>
<dbReference type="GO" id="GO:0043682">
    <property type="term" value="F:P-type divalent copper transporter activity"/>
    <property type="evidence" value="ECO:0007669"/>
    <property type="project" value="TreeGrafter"/>
</dbReference>
<dbReference type="Pfam" id="PF00122">
    <property type="entry name" value="E1-E2_ATPase"/>
    <property type="match status" value="1"/>
</dbReference>
<keyword evidence="17" id="KW-0378">Hydrolase</keyword>
<dbReference type="SUPFAM" id="SSF81665">
    <property type="entry name" value="Calcium ATPase, transmembrane domain M"/>
    <property type="match status" value="1"/>
</dbReference>
<keyword evidence="20" id="KW-1185">Reference proteome</keyword>
<dbReference type="InterPro" id="IPR021993">
    <property type="entry name" value="ATPase-cat-bd"/>
</dbReference>
<dbReference type="RefSeq" id="WP_034557581.1">
    <property type="nucleotide sequence ID" value="NZ_FZML01000006.1"/>
</dbReference>
<evidence type="ECO:0000259" key="16">
    <source>
        <dbReference type="PROSITE" id="PS50846"/>
    </source>
</evidence>
<dbReference type="Gene3D" id="3.40.50.1000">
    <property type="entry name" value="HAD superfamily/HAD-like"/>
    <property type="match status" value="1"/>
</dbReference>
<keyword evidence="12 15" id="KW-1133">Transmembrane helix</keyword>
<keyword evidence="8 15" id="KW-0547">Nucleotide-binding</keyword>
<dbReference type="PRINTS" id="PR00119">
    <property type="entry name" value="CATATPASE"/>
</dbReference>
<dbReference type="SFLD" id="SFLDS00003">
    <property type="entry name" value="Haloacid_Dehalogenase"/>
    <property type="match status" value="1"/>
</dbReference>
<dbReference type="Gene3D" id="2.70.150.10">
    <property type="entry name" value="Calcium-transporting ATPase, cytoplasmic transduction domain A"/>
    <property type="match status" value="1"/>
</dbReference>
<feature type="transmembrane region" description="Helical" evidence="15">
    <location>
        <begin position="246"/>
        <end position="268"/>
    </location>
</feature>
<evidence type="ECO:0000256" key="2">
    <source>
        <dbReference type="ARBA" id="ARBA00006024"/>
    </source>
</evidence>
<dbReference type="OrthoDB" id="2490525at2"/>
<keyword evidence="13" id="KW-0406">Ion transport</keyword>
<dbReference type="SFLD" id="SFLDF00027">
    <property type="entry name" value="p-type_atpase"/>
    <property type="match status" value="1"/>
</dbReference>
<dbReference type="GO" id="GO:0005524">
    <property type="term" value="F:ATP binding"/>
    <property type="evidence" value="ECO:0007669"/>
    <property type="project" value="UniProtKB-UniRule"/>
</dbReference>
<keyword evidence="7 15" id="KW-0479">Metal-binding</keyword>
<keyword evidence="3" id="KW-0813">Transport</keyword>
<feature type="transmembrane region" description="Helical" evidence="15">
    <location>
        <begin position="216"/>
        <end position="234"/>
    </location>
</feature>
<keyword evidence="11" id="KW-1278">Translocase</keyword>
<dbReference type="SUPFAM" id="SSF81653">
    <property type="entry name" value="Calcium ATPase, transduction domain A"/>
    <property type="match status" value="1"/>
</dbReference>
<dbReference type="AlphaFoldDB" id="A0A099TYR1"/>
<dbReference type="PANTHER" id="PTHR43520">
    <property type="entry name" value="ATP7, ISOFORM B"/>
    <property type="match status" value="1"/>
</dbReference>
<accession>A0A099TYR1</accession>
<dbReference type="GO" id="GO:0055070">
    <property type="term" value="P:copper ion homeostasis"/>
    <property type="evidence" value="ECO:0007669"/>
    <property type="project" value="TreeGrafter"/>
</dbReference>
<dbReference type="SUPFAM" id="SSF55008">
    <property type="entry name" value="HMA, heavy metal-associated domain"/>
    <property type="match status" value="1"/>
</dbReference>
<dbReference type="EMBL" id="JRPD02000008">
    <property type="protein sequence ID" value="TLE00316.1"/>
    <property type="molecule type" value="Genomic_DNA"/>
</dbReference>
<keyword evidence="14 15" id="KW-0472">Membrane</keyword>
<evidence type="ECO:0000256" key="9">
    <source>
        <dbReference type="ARBA" id="ARBA00022840"/>
    </source>
</evidence>
<dbReference type="PROSITE" id="PS00154">
    <property type="entry name" value="ATPASE_E1_E2"/>
    <property type="match status" value="1"/>
</dbReference>
<proteinExistence type="inferred from homology"/>